<comment type="caution">
    <text evidence="3">The sequence shown here is derived from an EMBL/GenBank/DDBJ whole genome shotgun (WGS) entry which is preliminary data.</text>
</comment>
<protein>
    <submittedName>
        <fullName evidence="3">Uncharacterized protein</fullName>
    </submittedName>
</protein>
<dbReference type="RefSeq" id="WP_157296825.1">
    <property type="nucleotide sequence ID" value="NZ_JBIAZU010000008.1"/>
</dbReference>
<proteinExistence type="predicted"/>
<sequence>MHEGPEISTTPAVPPQRVPTHDTAPTAATGPAPDPAPPAEAAAPTASVAAPTPPAPAASSALALDPALAPATDSALVADPALALAADAPPATDTAHASPADVAPAEAAPDPEAAIAPEAAVAVGDGGILASAGGPVGNPGEALPVAPVAESDGGVGPRAGHRIRHWVLAGAVVVVLIGGFVVFKPDASPEAAAVTATSALPAATVTSVAPATPYDKAVAVLDAQTAALVKGDENGWLGAVDAKLKVKYKSLYQNLRGLGVTGLHYEPGIGQPVKGDATAVSMRVDLVYCFSDDMCPKAPSNEWEKAPRIEQKLTMKPVGGKYVISAIGAAPKPDFHQPTPWESGDLTFAQGKRVVVAAGAGEQKYLRTVLPVAEKAAAVADHYAALNGTPQKRYRIFLASEKQWKTWYGGENDKWAIGLAMPLNKRGIDVILRMADMDDSVTLSTTVQHELGHLVTLTGAFRFDAAEDTWLSEGIAEYIGWKPRAAARSLRRYSVQWQLSRSALKTMVPVEPSASAPARAGDAFYGLSHLAVDCMAHKYGEPKLFAFVKLVLTEDNDLDQAARDAYGVPFKTVDKACVPWIKNQV</sequence>
<accession>A0ABW6WRX5</accession>
<gene>
    <name evidence="3" type="ORF">ACFY35_42025</name>
</gene>
<keyword evidence="2" id="KW-1133">Transmembrane helix</keyword>
<dbReference type="EMBL" id="JBIAZU010000008">
    <property type="protein sequence ID" value="MFF5296053.1"/>
    <property type="molecule type" value="Genomic_DNA"/>
</dbReference>
<name>A0ABW6WRX5_9ACTN</name>
<feature type="compositionally biased region" description="Low complexity" evidence="1">
    <location>
        <begin position="39"/>
        <end position="50"/>
    </location>
</feature>
<keyword evidence="2" id="KW-0472">Membrane</keyword>
<feature type="region of interest" description="Disordered" evidence="1">
    <location>
        <begin position="88"/>
        <end position="109"/>
    </location>
</feature>
<evidence type="ECO:0000256" key="2">
    <source>
        <dbReference type="SAM" id="Phobius"/>
    </source>
</evidence>
<keyword evidence="4" id="KW-1185">Reference proteome</keyword>
<keyword evidence="2" id="KW-0812">Transmembrane</keyword>
<feature type="transmembrane region" description="Helical" evidence="2">
    <location>
        <begin position="166"/>
        <end position="183"/>
    </location>
</feature>
<dbReference type="Proteomes" id="UP001602245">
    <property type="component" value="Unassembled WGS sequence"/>
</dbReference>
<organism evidence="3 4">
    <name type="scientific">Paractinoplanes globisporus</name>
    <dbReference type="NCBI Taxonomy" id="113565"/>
    <lineage>
        <taxon>Bacteria</taxon>
        <taxon>Bacillati</taxon>
        <taxon>Actinomycetota</taxon>
        <taxon>Actinomycetes</taxon>
        <taxon>Micromonosporales</taxon>
        <taxon>Micromonosporaceae</taxon>
        <taxon>Paractinoplanes</taxon>
    </lineage>
</organism>
<evidence type="ECO:0000256" key="1">
    <source>
        <dbReference type="SAM" id="MobiDB-lite"/>
    </source>
</evidence>
<feature type="compositionally biased region" description="Low complexity" evidence="1">
    <location>
        <begin position="21"/>
        <end position="31"/>
    </location>
</feature>
<evidence type="ECO:0000313" key="3">
    <source>
        <dbReference type="EMBL" id="MFF5296053.1"/>
    </source>
</evidence>
<reference evidence="3 4" key="1">
    <citation type="submission" date="2024-10" db="EMBL/GenBank/DDBJ databases">
        <title>The Natural Products Discovery Center: Release of the First 8490 Sequenced Strains for Exploring Actinobacteria Biosynthetic Diversity.</title>
        <authorList>
            <person name="Kalkreuter E."/>
            <person name="Kautsar S.A."/>
            <person name="Yang D."/>
            <person name="Bader C.D."/>
            <person name="Teijaro C.N."/>
            <person name="Fluegel L."/>
            <person name="Davis C.M."/>
            <person name="Simpson J.R."/>
            <person name="Lauterbach L."/>
            <person name="Steele A.D."/>
            <person name="Gui C."/>
            <person name="Meng S."/>
            <person name="Li G."/>
            <person name="Viehrig K."/>
            <person name="Ye F."/>
            <person name="Su P."/>
            <person name="Kiefer A.F."/>
            <person name="Nichols A."/>
            <person name="Cepeda A.J."/>
            <person name="Yan W."/>
            <person name="Fan B."/>
            <person name="Jiang Y."/>
            <person name="Adhikari A."/>
            <person name="Zheng C.-J."/>
            <person name="Schuster L."/>
            <person name="Cowan T.M."/>
            <person name="Smanski M.J."/>
            <person name="Chevrette M.G."/>
            <person name="De Carvalho L.P.S."/>
            <person name="Shen B."/>
        </authorList>
    </citation>
    <scope>NUCLEOTIDE SEQUENCE [LARGE SCALE GENOMIC DNA]</scope>
    <source>
        <strain evidence="3 4">NPDC000087</strain>
    </source>
</reference>
<evidence type="ECO:0000313" key="4">
    <source>
        <dbReference type="Proteomes" id="UP001602245"/>
    </source>
</evidence>
<feature type="region of interest" description="Disordered" evidence="1">
    <location>
        <begin position="1"/>
        <end position="59"/>
    </location>
</feature>